<keyword evidence="3" id="KW-1185">Reference proteome</keyword>
<evidence type="ECO:0000313" key="2">
    <source>
        <dbReference type="EMBL" id="WAR28753.1"/>
    </source>
</evidence>
<name>A0ABY7G2S1_MYAAR</name>
<gene>
    <name evidence="2" type="ORF">MAR_014457</name>
</gene>
<keyword evidence="1" id="KW-1133">Transmembrane helix</keyword>
<keyword evidence="1" id="KW-0472">Membrane</keyword>
<reference evidence="2" key="1">
    <citation type="submission" date="2022-11" db="EMBL/GenBank/DDBJ databases">
        <title>Centuries of genome instability and evolution in soft-shell clam transmissible cancer (bioRxiv).</title>
        <authorList>
            <person name="Hart S.F.M."/>
            <person name="Yonemitsu M.A."/>
            <person name="Giersch R.M."/>
            <person name="Beal B.F."/>
            <person name="Arriagada G."/>
            <person name="Davis B.W."/>
            <person name="Ostrander E.A."/>
            <person name="Goff S.P."/>
            <person name="Metzger M.J."/>
        </authorList>
    </citation>
    <scope>NUCLEOTIDE SEQUENCE</scope>
    <source>
        <strain evidence="2">MELC-2E11</strain>
        <tissue evidence="2">Siphon/mantle</tissue>
    </source>
</reference>
<accession>A0ABY7G2S1</accession>
<sequence>MDVFSMYTVENVPPSEHSQDIHRNCLLFFYNYSPGYNYYWNSCSATFNSNPALLCSNKYISEDNPVAKIHNRSDVIWAQAVENCIVARKFPASIQSIENGNFTNQHEQDHWTGIIRKESIISLNDMLDKSTNPPLKYAYVELINRTSYVRFAHEGESRKSLCIGGSTAGLAVGLSVSMALLIIVTIIVLMFLKRKGLPKRCYTRNGEKGNHNEDTKTEISFVPAPILESSTYTMNYLTASNHSYFVLEKTYKRETREETEDYGEPDTTDVDHYDSIGMSQNDTFNNYDMSALAEPYNIYNKVDLYQSDEYDHIHQNGKPPKSDRQTENEYDISNNLIDGKLSYKFGNDSETYNHLNIHDMKSSGTDNVYGKTETDGDSGYDTSHALNLRRNKDANDQQADYAVIKKDLTHFFSKIFRIQTPALKKKHVS</sequence>
<organism evidence="2 3">
    <name type="scientific">Mya arenaria</name>
    <name type="common">Soft-shell clam</name>
    <dbReference type="NCBI Taxonomy" id="6604"/>
    <lineage>
        <taxon>Eukaryota</taxon>
        <taxon>Metazoa</taxon>
        <taxon>Spiralia</taxon>
        <taxon>Lophotrochozoa</taxon>
        <taxon>Mollusca</taxon>
        <taxon>Bivalvia</taxon>
        <taxon>Autobranchia</taxon>
        <taxon>Heteroconchia</taxon>
        <taxon>Euheterodonta</taxon>
        <taxon>Imparidentia</taxon>
        <taxon>Neoheterodontei</taxon>
        <taxon>Myida</taxon>
        <taxon>Myoidea</taxon>
        <taxon>Myidae</taxon>
        <taxon>Mya</taxon>
    </lineage>
</organism>
<proteinExistence type="predicted"/>
<feature type="transmembrane region" description="Helical" evidence="1">
    <location>
        <begin position="168"/>
        <end position="192"/>
    </location>
</feature>
<evidence type="ECO:0000313" key="3">
    <source>
        <dbReference type="Proteomes" id="UP001164746"/>
    </source>
</evidence>
<evidence type="ECO:0000256" key="1">
    <source>
        <dbReference type="SAM" id="Phobius"/>
    </source>
</evidence>
<dbReference type="EMBL" id="CP111026">
    <property type="protein sequence ID" value="WAR28753.1"/>
    <property type="molecule type" value="Genomic_DNA"/>
</dbReference>
<dbReference type="Proteomes" id="UP001164746">
    <property type="component" value="Chromosome 15"/>
</dbReference>
<protein>
    <submittedName>
        <fullName evidence="2">Uncharacterized protein</fullName>
    </submittedName>
</protein>
<keyword evidence="1" id="KW-0812">Transmembrane</keyword>